<reference evidence="5" key="2">
    <citation type="submission" date="2020-09" db="EMBL/GenBank/DDBJ databases">
        <authorList>
            <person name="Sun Q."/>
            <person name="Kim S."/>
        </authorList>
    </citation>
    <scope>NUCLEOTIDE SEQUENCE</scope>
    <source>
        <strain evidence="5">KCTC 22164</strain>
    </source>
</reference>
<dbReference type="SUPFAM" id="SSF53790">
    <property type="entry name" value="Tetrapyrrole methylase"/>
    <property type="match status" value="1"/>
</dbReference>
<accession>A0A918JCX4</accession>
<feature type="region of interest" description="Disordered" evidence="3">
    <location>
        <begin position="245"/>
        <end position="270"/>
    </location>
</feature>
<feature type="domain" description="Tetrapyrrole methylase" evidence="4">
    <location>
        <begin position="13"/>
        <end position="176"/>
    </location>
</feature>
<keyword evidence="6" id="KW-1185">Reference proteome</keyword>
<evidence type="ECO:0000256" key="1">
    <source>
        <dbReference type="ARBA" id="ARBA00004953"/>
    </source>
</evidence>
<reference evidence="5" key="1">
    <citation type="journal article" date="2014" name="Int. J. Syst. Evol. Microbiol.">
        <title>Complete genome sequence of Corynebacterium casei LMG S-19264T (=DSM 44701T), isolated from a smear-ripened cheese.</title>
        <authorList>
            <consortium name="US DOE Joint Genome Institute (JGI-PGF)"/>
            <person name="Walter F."/>
            <person name="Albersmeier A."/>
            <person name="Kalinowski J."/>
            <person name="Ruckert C."/>
        </authorList>
    </citation>
    <scope>NUCLEOTIDE SEQUENCE</scope>
    <source>
        <strain evidence="5">KCTC 22164</strain>
    </source>
</reference>
<evidence type="ECO:0000256" key="3">
    <source>
        <dbReference type="SAM" id="MobiDB-lite"/>
    </source>
</evidence>
<dbReference type="GO" id="GO:0004851">
    <property type="term" value="F:uroporphyrin-III C-methyltransferase activity"/>
    <property type="evidence" value="ECO:0007669"/>
    <property type="project" value="TreeGrafter"/>
</dbReference>
<dbReference type="EMBL" id="BMXP01000001">
    <property type="protein sequence ID" value="GGW74780.1"/>
    <property type="molecule type" value="Genomic_DNA"/>
</dbReference>
<dbReference type="AlphaFoldDB" id="A0A918JCX4"/>
<sequence length="270" mass="30380">MSHQSHTNKSGSIVCVGVGMTLGAHITPIARSYIEQADVVFCNVSNRYVEEWIMSMNDAVTSLQCFYEEGKNRSQTYRQMVDTMLAAVRDGKQVVGAFYGHPGVFAWAPHKVIEEARQQGYRADMLPGISAEDCLFADMGIDPGKMGCQHLEASQLMLFERTLDTAGYLIVWQVGVAGDVSREKFVTTAEYRELLVEVLCNDYPPQHNVALYEARVLPVDSYRIEWLRLENLANATIHQHTTLVIPPSRKPAPNQSMRARLDALTQQERR</sequence>
<dbReference type="RefSeq" id="WP_189403369.1">
    <property type="nucleotide sequence ID" value="NZ_BMXP01000001.1"/>
</dbReference>
<dbReference type="InterPro" id="IPR000878">
    <property type="entry name" value="4pyrrol_Mease"/>
</dbReference>
<evidence type="ECO:0000259" key="4">
    <source>
        <dbReference type="Pfam" id="PF00590"/>
    </source>
</evidence>
<dbReference type="PANTHER" id="PTHR45790">
    <property type="entry name" value="SIROHEME SYNTHASE-RELATED"/>
    <property type="match status" value="1"/>
</dbReference>
<evidence type="ECO:0000256" key="2">
    <source>
        <dbReference type="ARBA" id="ARBA00023244"/>
    </source>
</evidence>
<comment type="pathway">
    <text evidence="1">Cofactor biosynthesis; adenosylcobalamin biosynthesis.</text>
</comment>
<evidence type="ECO:0000313" key="5">
    <source>
        <dbReference type="EMBL" id="GGW74780.1"/>
    </source>
</evidence>
<gene>
    <name evidence="5" type="ORF">GCM10007391_03550</name>
</gene>
<dbReference type="Proteomes" id="UP000631300">
    <property type="component" value="Unassembled WGS sequence"/>
</dbReference>
<comment type="caution">
    <text evidence="5">The sequence shown here is derived from an EMBL/GenBank/DDBJ whole genome shotgun (WGS) entry which is preliminary data.</text>
</comment>
<dbReference type="CDD" id="cd19916">
    <property type="entry name" value="OphMA_like"/>
    <property type="match status" value="1"/>
</dbReference>
<dbReference type="InterPro" id="IPR050161">
    <property type="entry name" value="Siro_Cobalamin_biosynth"/>
</dbReference>
<dbReference type="Pfam" id="PF00590">
    <property type="entry name" value="TP_methylase"/>
    <property type="match status" value="1"/>
</dbReference>
<proteinExistence type="predicted"/>
<dbReference type="GO" id="GO:0019354">
    <property type="term" value="P:siroheme biosynthetic process"/>
    <property type="evidence" value="ECO:0007669"/>
    <property type="project" value="TreeGrafter"/>
</dbReference>
<name>A0A918JCX4_9ALTE</name>
<dbReference type="PANTHER" id="PTHR45790:SF3">
    <property type="entry name" value="S-ADENOSYL-L-METHIONINE-DEPENDENT UROPORPHYRINOGEN III METHYLTRANSFERASE, CHLOROPLASTIC"/>
    <property type="match status" value="1"/>
</dbReference>
<dbReference type="InterPro" id="IPR035996">
    <property type="entry name" value="4pyrrol_Methylase_sf"/>
</dbReference>
<protein>
    <recommendedName>
        <fullName evidence="4">Tetrapyrrole methylase domain-containing protein</fullName>
    </recommendedName>
</protein>
<dbReference type="InterPro" id="IPR014777">
    <property type="entry name" value="4pyrrole_Mease_sub1"/>
</dbReference>
<dbReference type="Gene3D" id="3.40.1010.10">
    <property type="entry name" value="Cobalt-precorrin-4 Transmethylase, Domain 1"/>
    <property type="match status" value="1"/>
</dbReference>
<evidence type="ECO:0000313" key="6">
    <source>
        <dbReference type="Proteomes" id="UP000631300"/>
    </source>
</evidence>
<organism evidence="5 6">
    <name type="scientific">Alteromonas halophila</name>
    <dbReference type="NCBI Taxonomy" id="516698"/>
    <lineage>
        <taxon>Bacteria</taxon>
        <taxon>Pseudomonadati</taxon>
        <taxon>Pseudomonadota</taxon>
        <taxon>Gammaproteobacteria</taxon>
        <taxon>Alteromonadales</taxon>
        <taxon>Alteromonadaceae</taxon>
        <taxon>Alteromonas/Salinimonas group</taxon>
        <taxon>Alteromonas</taxon>
    </lineage>
</organism>
<keyword evidence="2" id="KW-0627">Porphyrin biosynthesis</keyword>